<dbReference type="PANTHER" id="PTHR11575">
    <property type="entry name" value="5'-NUCLEOTIDASE-RELATED"/>
    <property type="match status" value="1"/>
</dbReference>
<dbReference type="InterPro" id="IPR004843">
    <property type="entry name" value="Calcineurin-like_PHP"/>
</dbReference>
<keyword evidence="5" id="KW-1185">Reference proteome</keyword>
<dbReference type="PANTHER" id="PTHR11575:SF24">
    <property type="entry name" value="5'-NUCLEOTIDASE"/>
    <property type="match status" value="1"/>
</dbReference>
<reference evidence="4 5" key="1">
    <citation type="submission" date="2017-04" db="EMBL/GenBank/DDBJ databases">
        <title>The whole genome sequencing and assembly of Halobacillus mangrovi strain.</title>
        <authorList>
            <person name="Lee S.-J."/>
            <person name="Park M.-K."/>
            <person name="Kim J.-Y."/>
            <person name="Lee Y.-J."/>
            <person name="Yi H."/>
            <person name="Bahn Y.-S."/>
            <person name="Kim J.F."/>
            <person name="Lee D.-W."/>
        </authorList>
    </citation>
    <scope>NUCLEOTIDE SEQUENCE [LARGE SCALE GENOMIC DNA]</scope>
    <source>
        <strain evidence="4 5">KTB 131</strain>
    </source>
</reference>
<dbReference type="CDD" id="cd00845">
    <property type="entry name" value="MPP_UshA_N_like"/>
    <property type="match status" value="1"/>
</dbReference>
<dbReference type="Pfam" id="PF02872">
    <property type="entry name" value="5_nucleotid_C"/>
    <property type="match status" value="1"/>
</dbReference>
<dbReference type="Pfam" id="PF00149">
    <property type="entry name" value="Metallophos"/>
    <property type="match status" value="1"/>
</dbReference>
<dbReference type="InterPro" id="IPR001119">
    <property type="entry name" value="SLH_dom"/>
</dbReference>
<dbReference type="KEGG" id="hmn:HM131_04385"/>
<sequence length="693" mass="76327">MHMFKKSVLALFVMLLAVTGFSTSTNFVQAAENTKITILHTNDSHGRVFEGAYDGMGFSKLATLAEDIQAENPNTLLLDAGDTFHGTPFATLEEGSSIVDIMNQLEYDGMAAGNHDFNYGQDRLLELRDMANFPVISANIRHEDTNNQFLDTHFVKEVDGVKIGVFGLTTPETTYKTNPNNITGLEFTDIVDEGKAMVKKLREEENVDMVIALTHLGTDASSTETSIKLADNVEGIDLIVDGHSHTVDHTDDNGTSTMIVSAGEYTKNLGIVDLEFDGEKNLTTINPTRITKEEAADTNKDPEMEDVITDIEAEQDEIMSEVVGSSEVILNGERGSVRTSETNLGNLITNAMLAESGADLAITNGGGIRASIDKGEITLGEIINVSPFGNYLVTKKMTGQTVKDALEHGVSDYPATKGAFPHVAGMTFSIDPRAEKGNRVKDLMIQGQKVDLTKEYTVATNDFLAAGGDDYDMFPDTELVNEYDALEEIMKSYIKANSPINMGDENRVNIHLPFNDVSRDNWGYDHIERLYGHGIVNGMTEDMFGPKKTLTRLQFAAMLVRGLGLEATEEAPFSDLKYVREDMQEAINAAYEHGLIKGHEDNTFRPNMEVDRDEMALMIKRAYEKQTGTTVGGTNDLPFTDLDNVDREALDAIQDVYSLGFMQGHNETTFEPFGEATRQQSAKVIDLFLQEVK</sequence>
<dbReference type="GO" id="GO:0000166">
    <property type="term" value="F:nucleotide binding"/>
    <property type="evidence" value="ECO:0007669"/>
    <property type="project" value="UniProtKB-KW"/>
</dbReference>
<evidence type="ECO:0000259" key="3">
    <source>
        <dbReference type="PROSITE" id="PS51272"/>
    </source>
</evidence>
<comment type="similarity">
    <text evidence="2">Belongs to the 5'-nucleotidase family.</text>
</comment>
<feature type="domain" description="SLH" evidence="3">
    <location>
        <begin position="574"/>
        <end position="633"/>
    </location>
</feature>
<dbReference type="InterPro" id="IPR036907">
    <property type="entry name" value="5'-Nucleotdase_C_sf"/>
</dbReference>
<name>A0A1W5ZS55_9BACI</name>
<dbReference type="SUPFAM" id="SSF55816">
    <property type="entry name" value="5'-nucleotidase (syn. UDP-sugar hydrolase), C-terminal domain"/>
    <property type="match status" value="1"/>
</dbReference>
<keyword evidence="2" id="KW-0547">Nucleotide-binding</keyword>
<dbReference type="EMBL" id="CP020772">
    <property type="protein sequence ID" value="ARI76119.1"/>
    <property type="molecule type" value="Genomic_DNA"/>
</dbReference>
<gene>
    <name evidence="4" type="ORF">HM131_04385</name>
</gene>
<dbReference type="PROSITE" id="PS00785">
    <property type="entry name" value="5_NUCLEOTIDASE_1"/>
    <property type="match status" value="1"/>
</dbReference>
<evidence type="ECO:0000313" key="4">
    <source>
        <dbReference type="EMBL" id="ARI76119.1"/>
    </source>
</evidence>
<feature type="signal peptide" evidence="2">
    <location>
        <begin position="1"/>
        <end position="30"/>
    </location>
</feature>
<dbReference type="Proteomes" id="UP000192527">
    <property type="component" value="Chromosome"/>
</dbReference>
<protein>
    <recommendedName>
        <fullName evidence="3">SLH domain-containing protein</fullName>
    </recommendedName>
</protein>
<dbReference type="InterPro" id="IPR008334">
    <property type="entry name" value="5'-Nucleotdase_C"/>
</dbReference>
<dbReference type="GO" id="GO:0009166">
    <property type="term" value="P:nucleotide catabolic process"/>
    <property type="evidence" value="ECO:0007669"/>
    <property type="project" value="InterPro"/>
</dbReference>
<dbReference type="PROSITE" id="PS51272">
    <property type="entry name" value="SLH"/>
    <property type="match status" value="3"/>
</dbReference>
<evidence type="ECO:0000313" key="5">
    <source>
        <dbReference type="Proteomes" id="UP000192527"/>
    </source>
</evidence>
<feature type="domain" description="SLH" evidence="3">
    <location>
        <begin position="510"/>
        <end position="573"/>
    </location>
</feature>
<dbReference type="Gene3D" id="3.60.21.10">
    <property type="match status" value="1"/>
</dbReference>
<dbReference type="OrthoDB" id="9801679at2"/>
<dbReference type="AlphaFoldDB" id="A0A1W5ZS55"/>
<feature type="domain" description="SLH" evidence="3">
    <location>
        <begin position="636"/>
        <end position="693"/>
    </location>
</feature>
<dbReference type="PRINTS" id="PR01607">
    <property type="entry name" value="APYRASEFAMLY"/>
</dbReference>
<dbReference type="InterPro" id="IPR029052">
    <property type="entry name" value="Metallo-depent_PP-like"/>
</dbReference>
<keyword evidence="2" id="KW-0378">Hydrolase</keyword>
<dbReference type="SUPFAM" id="SSF56300">
    <property type="entry name" value="Metallo-dependent phosphatases"/>
    <property type="match status" value="1"/>
</dbReference>
<dbReference type="STRING" id="402384.HM131_04385"/>
<dbReference type="GO" id="GO:0016788">
    <property type="term" value="F:hydrolase activity, acting on ester bonds"/>
    <property type="evidence" value="ECO:0007669"/>
    <property type="project" value="InterPro"/>
</dbReference>
<accession>A0A1W5ZS55</accession>
<organism evidence="4 5">
    <name type="scientific">Halobacillus mangrovi</name>
    <dbReference type="NCBI Taxonomy" id="402384"/>
    <lineage>
        <taxon>Bacteria</taxon>
        <taxon>Bacillati</taxon>
        <taxon>Bacillota</taxon>
        <taxon>Bacilli</taxon>
        <taxon>Bacillales</taxon>
        <taxon>Bacillaceae</taxon>
        <taxon>Halobacillus</taxon>
    </lineage>
</organism>
<dbReference type="Gene3D" id="3.90.780.10">
    <property type="entry name" value="5'-Nucleotidase, C-terminal domain"/>
    <property type="match status" value="1"/>
</dbReference>
<proteinExistence type="inferred from homology"/>
<evidence type="ECO:0000256" key="2">
    <source>
        <dbReference type="RuleBase" id="RU362119"/>
    </source>
</evidence>
<evidence type="ECO:0000256" key="1">
    <source>
        <dbReference type="ARBA" id="ARBA00022729"/>
    </source>
</evidence>
<keyword evidence="1 2" id="KW-0732">Signal</keyword>
<dbReference type="InterPro" id="IPR006179">
    <property type="entry name" value="5_nucleotidase/apyrase"/>
</dbReference>
<feature type="chain" id="PRO_5010755305" description="SLH domain-containing protein" evidence="2">
    <location>
        <begin position="31"/>
        <end position="693"/>
    </location>
</feature>
<dbReference type="InterPro" id="IPR006146">
    <property type="entry name" value="5'-Nucleotdase_CS"/>
</dbReference>
<dbReference type="Pfam" id="PF00395">
    <property type="entry name" value="SLH"/>
    <property type="match status" value="3"/>
</dbReference>
<dbReference type="GO" id="GO:0046872">
    <property type="term" value="F:metal ion binding"/>
    <property type="evidence" value="ECO:0007669"/>
    <property type="project" value="InterPro"/>
</dbReference>